<evidence type="ECO:0000256" key="5">
    <source>
        <dbReference type="ARBA" id="ARBA00022519"/>
    </source>
</evidence>
<evidence type="ECO:0000256" key="3">
    <source>
        <dbReference type="ARBA" id="ARBA00022448"/>
    </source>
</evidence>
<gene>
    <name evidence="12" type="ORF">C1T31_12740</name>
</gene>
<dbReference type="GO" id="GO:0055085">
    <property type="term" value="P:transmembrane transport"/>
    <property type="evidence" value="ECO:0007669"/>
    <property type="project" value="InterPro"/>
</dbReference>
<dbReference type="NCBIfam" id="TIGR01352">
    <property type="entry name" value="tonB_Cterm"/>
    <property type="match status" value="1"/>
</dbReference>
<comment type="caution">
    <text evidence="12">The sequence shown here is derived from an EMBL/GenBank/DDBJ whole genome shotgun (WGS) entry which is preliminary data.</text>
</comment>
<evidence type="ECO:0000256" key="2">
    <source>
        <dbReference type="ARBA" id="ARBA00006555"/>
    </source>
</evidence>
<keyword evidence="3" id="KW-0813">Transport</keyword>
<evidence type="ECO:0000256" key="1">
    <source>
        <dbReference type="ARBA" id="ARBA00004383"/>
    </source>
</evidence>
<accession>A0A2K1DW62</accession>
<dbReference type="GO" id="GO:0098797">
    <property type="term" value="C:plasma membrane protein complex"/>
    <property type="evidence" value="ECO:0007669"/>
    <property type="project" value="TreeGrafter"/>
</dbReference>
<keyword evidence="13" id="KW-1185">Reference proteome</keyword>
<evidence type="ECO:0000256" key="4">
    <source>
        <dbReference type="ARBA" id="ARBA00022475"/>
    </source>
</evidence>
<evidence type="ECO:0000256" key="8">
    <source>
        <dbReference type="ARBA" id="ARBA00022989"/>
    </source>
</evidence>
<dbReference type="AlphaFoldDB" id="A0A2K1DW62"/>
<dbReference type="InterPro" id="IPR037682">
    <property type="entry name" value="TonB_C"/>
</dbReference>
<organism evidence="12 13">
    <name type="scientific">Hanstruepera neustonica</name>
    <dbReference type="NCBI Taxonomy" id="1445657"/>
    <lineage>
        <taxon>Bacteria</taxon>
        <taxon>Pseudomonadati</taxon>
        <taxon>Bacteroidota</taxon>
        <taxon>Flavobacteriia</taxon>
        <taxon>Flavobacteriales</taxon>
        <taxon>Flavobacteriaceae</taxon>
        <taxon>Hanstruepera</taxon>
    </lineage>
</organism>
<evidence type="ECO:0000313" key="12">
    <source>
        <dbReference type="EMBL" id="PNQ72275.1"/>
    </source>
</evidence>
<dbReference type="GO" id="GO:0015031">
    <property type="term" value="P:protein transport"/>
    <property type="evidence" value="ECO:0007669"/>
    <property type="project" value="UniProtKB-KW"/>
</dbReference>
<dbReference type="InterPro" id="IPR006260">
    <property type="entry name" value="TonB/TolA_C"/>
</dbReference>
<dbReference type="GO" id="GO:0031992">
    <property type="term" value="F:energy transducer activity"/>
    <property type="evidence" value="ECO:0007669"/>
    <property type="project" value="TreeGrafter"/>
</dbReference>
<reference evidence="12 13" key="1">
    <citation type="submission" date="2018-01" db="EMBL/GenBank/DDBJ databases">
        <title>The draft genome of Hanstruepera neustonica JCM19743.</title>
        <authorList>
            <person name="He R.-H."/>
            <person name="Du Z.-J."/>
        </authorList>
    </citation>
    <scope>NUCLEOTIDE SEQUENCE [LARGE SCALE GENOMIC DNA]</scope>
    <source>
        <strain evidence="12 13">JCM19743</strain>
    </source>
</reference>
<dbReference type="OrthoDB" id="1522859at2"/>
<comment type="similarity">
    <text evidence="2">Belongs to the TonB family.</text>
</comment>
<evidence type="ECO:0000256" key="7">
    <source>
        <dbReference type="ARBA" id="ARBA00022927"/>
    </source>
</evidence>
<protein>
    <submittedName>
        <fullName evidence="12">Energy transducer TonB</fullName>
    </submittedName>
</protein>
<feature type="transmembrane region" description="Helical" evidence="10">
    <location>
        <begin position="16"/>
        <end position="34"/>
    </location>
</feature>
<dbReference type="SUPFAM" id="SSF74653">
    <property type="entry name" value="TolA/TonB C-terminal domain"/>
    <property type="match status" value="1"/>
</dbReference>
<sequence>MEVKKNPSLEIGRNSGIYFAIGLNIMLFFTWQGLEYRTFDTEITSQDILAMSDEVEEDIPITNIDAPPPPPPPAAAAPDVITIVEDVVEIEETVIESTESNQEDEIAEPVEVESVEVVEVEEEVVVPFTVVEKVPIFPGCKGNNAELKACFNAKMQEHIKKNFNYPQSALEMGVHGKVFVLFAIDANGHVSNIKSRGPAQLLETEAERIISLLPTMEPGRQRGKAVKVPYSIPISFKIQQ</sequence>
<proteinExistence type="inferred from homology"/>
<keyword evidence="6 10" id="KW-0812">Transmembrane</keyword>
<dbReference type="Proteomes" id="UP000236641">
    <property type="component" value="Unassembled WGS sequence"/>
</dbReference>
<dbReference type="PANTHER" id="PTHR33446:SF2">
    <property type="entry name" value="PROTEIN TONB"/>
    <property type="match status" value="1"/>
</dbReference>
<keyword evidence="8 10" id="KW-1133">Transmembrane helix</keyword>
<keyword evidence="7" id="KW-0653">Protein transport</keyword>
<dbReference type="EMBL" id="POWF01000010">
    <property type="protein sequence ID" value="PNQ72275.1"/>
    <property type="molecule type" value="Genomic_DNA"/>
</dbReference>
<dbReference type="PROSITE" id="PS52015">
    <property type="entry name" value="TONB_CTD"/>
    <property type="match status" value="1"/>
</dbReference>
<evidence type="ECO:0000313" key="13">
    <source>
        <dbReference type="Proteomes" id="UP000236641"/>
    </source>
</evidence>
<comment type="subcellular location">
    <subcellularLocation>
        <location evidence="1">Cell inner membrane</location>
        <topology evidence="1">Single-pass membrane protein</topology>
        <orientation evidence="1">Periplasmic side</orientation>
    </subcellularLocation>
</comment>
<keyword evidence="9 10" id="KW-0472">Membrane</keyword>
<dbReference type="InterPro" id="IPR051045">
    <property type="entry name" value="TonB-dependent_transducer"/>
</dbReference>
<feature type="domain" description="TonB C-terminal" evidence="11">
    <location>
        <begin position="150"/>
        <end position="240"/>
    </location>
</feature>
<evidence type="ECO:0000256" key="10">
    <source>
        <dbReference type="SAM" id="Phobius"/>
    </source>
</evidence>
<dbReference type="PANTHER" id="PTHR33446">
    <property type="entry name" value="PROTEIN TONB-RELATED"/>
    <property type="match status" value="1"/>
</dbReference>
<evidence type="ECO:0000259" key="11">
    <source>
        <dbReference type="PROSITE" id="PS52015"/>
    </source>
</evidence>
<name>A0A2K1DW62_9FLAO</name>
<evidence type="ECO:0000256" key="6">
    <source>
        <dbReference type="ARBA" id="ARBA00022692"/>
    </source>
</evidence>
<dbReference type="Pfam" id="PF03544">
    <property type="entry name" value="TonB_C"/>
    <property type="match status" value="1"/>
</dbReference>
<keyword evidence="4" id="KW-1003">Cell membrane</keyword>
<keyword evidence="5" id="KW-0997">Cell inner membrane</keyword>
<dbReference type="RefSeq" id="WP_103052987.1">
    <property type="nucleotide sequence ID" value="NZ_POWF01000010.1"/>
</dbReference>
<dbReference type="Gene3D" id="3.30.1150.10">
    <property type="match status" value="1"/>
</dbReference>
<evidence type="ECO:0000256" key="9">
    <source>
        <dbReference type="ARBA" id="ARBA00023136"/>
    </source>
</evidence>